<dbReference type="OrthoDB" id="3562540at2759"/>
<feature type="compositionally biased region" description="Polar residues" evidence="1">
    <location>
        <begin position="135"/>
        <end position="144"/>
    </location>
</feature>
<dbReference type="EMBL" id="NCSJ02000007">
    <property type="protein sequence ID" value="RFU35576.1"/>
    <property type="molecule type" value="Genomic_DNA"/>
</dbReference>
<feature type="region of interest" description="Disordered" evidence="1">
    <location>
        <begin position="112"/>
        <end position="196"/>
    </location>
</feature>
<evidence type="ECO:0000256" key="1">
    <source>
        <dbReference type="SAM" id="MobiDB-lite"/>
    </source>
</evidence>
<accession>A0A3E2HQE7</accession>
<name>A0A3E2HQE7_SCYLI</name>
<comment type="caution">
    <text evidence="2">The sequence shown here is derived from an EMBL/GenBank/DDBJ whole genome shotgun (WGS) entry which is preliminary data.</text>
</comment>
<reference evidence="2 3" key="1">
    <citation type="submission" date="2018-05" db="EMBL/GenBank/DDBJ databases">
        <title>Draft genome sequence of Scytalidium lignicola DSM 105466, a ubiquitous saprotrophic fungus.</title>
        <authorList>
            <person name="Buettner E."/>
            <person name="Gebauer A.M."/>
            <person name="Hofrichter M."/>
            <person name="Liers C."/>
            <person name="Kellner H."/>
        </authorList>
    </citation>
    <scope>NUCLEOTIDE SEQUENCE [LARGE SCALE GENOMIC DNA]</scope>
    <source>
        <strain evidence="2 3">DSM 105466</strain>
    </source>
</reference>
<dbReference type="AlphaFoldDB" id="A0A3E2HQE7"/>
<feature type="non-terminal residue" evidence="2">
    <location>
        <position position="1"/>
    </location>
</feature>
<gene>
    <name evidence="2" type="ORF">B7463_g836</name>
</gene>
<evidence type="ECO:0000313" key="2">
    <source>
        <dbReference type="EMBL" id="RFU35576.1"/>
    </source>
</evidence>
<evidence type="ECO:0000313" key="3">
    <source>
        <dbReference type="Proteomes" id="UP000258309"/>
    </source>
</evidence>
<dbReference type="Proteomes" id="UP000258309">
    <property type="component" value="Unassembled WGS sequence"/>
</dbReference>
<feature type="non-terminal residue" evidence="2">
    <location>
        <position position="209"/>
    </location>
</feature>
<keyword evidence="3" id="KW-1185">Reference proteome</keyword>
<organism evidence="2 3">
    <name type="scientific">Scytalidium lignicola</name>
    <name type="common">Hyphomycete</name>
    <dbReference type="NCBI Taxonomy" id="5539"/>
    <lineage>
        <taxon>Eukaryota</taxon>
        <taxon>Fungi</taxon>
        <taxon>Dikarya</taxon>
        <taxon>Ascomycota</taxon>
        <taxon>Pezizomycotina</taxon>
        <taxon>Leotiomycetes</taxon>
        <taxon>Leotiomycetes incertae sedis</taxon>
        <taxon>Scytalidium</taxon>
    </lineage>
</organism>
<sequence length="209" mass="23108">MSGLEAVGVLGVIASASRLIDYSFKILDRVRLDYTTGSSRKRVWKAIVGAKEKGMLTSFEKLEKAKINLILCISAGYTQTLHSIENSVGILVENSSFGDLLELPEPAKNFQIHSEKTMCGLDTPTRTPERERESQPSQKPNPNSGVVRDTQPFGPSSQSSRHLSKREPGPVPWRKKDGQNYRGSRSHENATQLNGHFATGINISHAYQD</sequence>
<protein>
    <submittedName>
        <fullName evidence="2">Uncharacterized protein</fullName>
    </submittedName>
</protein>
<proteinExistence type="predicted"/>